<protein>
    <submittedName>
        <fullName evidence="1">Uncharacterized protein</fullName>
    </submittedName>
</protein>
<proteinExistence type="predicted"/>
<dbReference type="EMBL" id="CYZU01000050">
    <property type="protein sequence ID" value="CUP02636.1"/>
    <property type="molecule type" value="Genomic_DNA"/>
</dbReference>
<reference evidence="1 2" key="1">
    <citation type="submission" date="2015-09" db="EMBL/GenBank/DDBJ databases">
        <authorList>
            <consortium name="Pathogen Informatics"/>
        </authorList>
    </citation>
    <scope>NUCLEOTIDE SEQUENCE [LARGE SCALE GENOMIC DNA]</scope>
    <source>
        <strain evidence="1 2">2789STDY5834876</strain>
    </source>
</reference>
<dbReference type="STRING" id="39482.ERS852491_04044"/>
<dbReference type="AlphaFoldDB" id="A0A174JWS0"/>
<accession>A0A174JWS0</accession>
<organism evidence="1 2">
    <name type="scientific">Faecalicatena contorta</name>
    <dbReference type="NCBI Taxonomy" id="39482"/>
    <lineage>
        <taxon>Bacteria</taxon>
        <taxon>Bacillati</taxon>
        <taxon>Bacillota</taxon>
        <taxon>Clostridia</taxon>
        <taxon>Lachnospirales</taxon>
        <taxon>Lachnospiraceae</taxon>
        <taxon>Faecalicatena</taxon>
    </lineage>
</organism>
<sequence length="352" mass="39830">MNRKGNGMQVYFDTSLWLSKKGRPCKVRQDTDAVFTEGGLTRCVPTVYCFKQGIVFDILTVVEEKEIAEYFEKYKGWEKKADSLSDTQVQQIMQENPYQNVALKGIWLNGEKEQDISFSSTGYLPLVREKESRSMIRLIREAYSDYLGEAACFFCQRVCVKTKQDFTVCKLNSIRLEVDRKHKIYVLDEETSAAPGEEGCMQFIHPLTHIRHRVYIYDAKKLDAPGVFDGRLEYSLATAEIVPGLGKDEQLKFGSSMSCTASDKKKGAVSIVGGQSSGPVSVFFAGRKSEQKSRYGGDMQPCFSKPYWKDERDSMSGKFCLTGLECLVEEEQIIDLFPDEQPGGQERRGGRV</sequence>
<evidence type="ECO:0000313" key="2">
    <source>
        <dbReference type="Proteomes" id="UP000095544"/>
    </source>
</evidence>
<dbReference type="Proteomes" id="UP000095544">
    <property type="component" value="Unassembled WGS sequence"/>
</dbReference>
<dbReference type="OrthoDB" id="2049136at2"/>
<name>A0A174JWS0_9FIRM</name>
<dbReference type="RefSeq" id="WP_157355698.1">
    <property type="nucleotide sequence ID" value="NZ_CYZU01000050.1"/>
</dbReference>
<gene>
    <name evidence="1" type="ORF">ERS852491_04044</name>
</gene>
<evidence type="ECO:0000313" key="1">
    <source>
        <dbReference type="EMBL" id="CUP02636.1"/>
    </source>
</evidence>